<keyword evidence="4" id="KW-0804">Transcription</keyword>
<evidence type="ECO:0000259" key="6">
    <source>
        <dbReference type="PROSITE" id="PS50043"/>
    </source>
</evidence>
<dbReference type="SUPFAM" id="SSF52172">
    <property type="entry name" value="CheY-like"/>
    <property type="match status" value="1"/>
</dbReference>
<dbReference type="GO" id="GO:0003677">
    <property type="term" value="F:DNA binding"/>
    <property type="evidence" value="ECO:0007669"/>
    <property type="project" value="UniProtKB-KW"/>
</dbReference>
<organism evidence="8 9">
    <name type="scientific">Saliterribacillus persicus</name>
    <dbReference type="NCBI Taxonomy" id="930114"/>
    <lineage>
        <taxon>Bacteria</taxon>
        <taxon>Bacillati</taxon>
        <taxon>Bacillota</taxon>
        <taxon>Bacilli</taxon>
        <taxon>Bacillales</taxon>
        <taxon>Bacillaceae</taxon>
        <taxon>Saliterribacillus</taxon>
    </lineage>
</organism>
<dbReference type="SMART" id="SM00448">
    <property type="entry name" value="REC"/>
    <property type="match status" value="1"/>
</dbReference>
<dbReference type="Gene3D" id="3.40.50.2300">
    <property type="match status" value="1"/>
</dbReference>
<dbReference type="CDD" id="cd06170">
    <property type="entry name" value="LuxR_C_like"/>
    <property type="match status" value="1"/>
</dbReference>
<name>A0A368Y3K2_9BACI</name>
<dbReference type="CDD" id="cd17535">
    <property type="entry name" value="REC_NarL-like"/>
    <property type="match status" value="1"/>
</dbReference>
<dbReference type="EMBL" id="QPJJ01000003">
    <property type="protein sequence ID" value="RCW74851.1"/>
    <property type="molecule type" value="Genomic_DNA"/>
</dbReference>
<dbReference type="Pfam" id="PF00196">
    <property type="entry name" value="GerE"/>
    <property type="match status" value="1"/>
</dbReference>
<dbReference type="Proteomes" id="UP000252585">
    <property type="component" value="Unassembled WGS sequence"/>
</dbReference>
<sequence>MGVTNLSKHTVVVAESQTLFRDMITNFVEDMDEFSVIGKLTNGQEVIEFIEEKEIRPYLCLLDIHMPVMDGLACAKKLKTEYPDMKVVLLSAYDDEESIETVLSVCADGYILKSSGLKEFKDILRFITEGKFVAPQKLVQYFSKRLDALLQIERESSLHFIKEHFADRTDLNKREWQIIQLLKKGWTNRMIAEELSISEGTVKNYLSLVYKKLDIKNRVELLQMLSKMTG</sequence>
<evidence type="ECO:0000256" key="1">
    <source>
        <dbReference type="ARBA" id="ARBA00022553"/>
    </source>
</evidence>
<evidence type="ECO:0000259" key="7">
    <source>
        <dbReference type="PROSITE" id="PS50110"/>
    </source>
</evidence>
<accession>A0A368Y3K2</accession>
<feature type="modified residue" description="4-aspartylphosphate" evidence="5">
    <location>
        <position position="63"/>
    </location>
</feature>
<evidence type="ECO:0000256" key="4">
    <source>
        <dbReference type="ARBA" id="ARBA00023163"/>
    </source>
</evidence>
<proteinExistence type="predicted"/>
<dbReference type="InterPro" id="IPR039420">
    <property type="entry name" value="WalR-like"/>
</dbReference>
<keyword evidence="2" id="KW-0805">Transcription regulation</keyword>
<dbReference type="PANTHER" id="PTHR43214:SF44">
    <property type="entry name" value="TWO-COMPONENT RESPONSE REGULATOR"/>
    <property type="match status" value="1"/>
</dbReference>
<dbReference type="SMART" id="SM00421">
    <property type="entry name" value="HTH_LUXR"/>
    <property type="match status" value="1"/>
</dbReference>
<evidence type="ECO:0000313" key="9">
    <source>
        <dbReference type="Proteomes" id="UP000252585"/>
    </source>
</evidence>
<dbReference type="GO" id="GO:0000160">
    <property type="term" value="P:phosphorelay signal transduction system"/>
    <property type="evidence" value="ECO:0007669"/>
    <property type="project" value="InterPro"/>
</dbReference>
<dbReference type="PROSITE" id="PS50043">
    <property type="entry name" value="HTH_LUXR_2"/>
    <property type="match status" value="1"/>
</dbReference>
<evidence type="ECO:0000256" key="5">
    <source>
        <dbReference type="PROSITE-ProRule" id="PRU00169"/>
    </source>
</evidence>
<dbReference type="PROSITE" id="PS50110">
    <property type="entry name" value="RESPONSE_REGULATORY"/>
    <property type="match status" value="1"/>
</dbReference>
<dbReference type="PANTHER" id="PTHR43214">
    <property type="entry name" value="TWO-COMPONENT RESPONSE REGULATOR"/>
    <property type="match status" value="1"/>
</dbReference>
<dbReference type="Pfam" id="PF00072">
    <property type="entry name" value="Response_reg"/>
    <property type="match status" value="1"/>
</dbReference>
<comment type="caution">
    <text evidence="8">The sequence shown here is derived from an EMBL/GenBank/DDBJ whole genome shotgun (WGS) entry which is preliminary data.</text>
</comment>
<dbReference type="InterPro" id="IPR000792">
    <property type="entry name" value="Tscrpt_reg_LuxR_C"/>
</dbReference>
<reference evidence="8 9" key="1">
    <citation type="submission" date="2018-07" db="EMBL/GenBank/DDBJ databases">
        <title>Genomic Encyclopedia of Type Strains, Phase IV (KMG-IV): sequencing the most valuable type-strain genomes for metagenomic binning, comparative biology and taxonomic classification.</title>
        <authorList>
            <person name="Goeker M."/>
        </authorList>
    </citation>
    <scope>NUCLEOTIDE SEQUENCE [LARGE SCALE GENOMIC DNA]</scope>
    <source>
        <strain evidence="8 9">DSM 27696</strain>
    </source>
</reference>
<protein>
    <submittedName>
        <fullName evidence="8">LuxR family two component transcriptional regulator</fullName>
    </submittedName>
</protein>
<evidence type="ECO:0000256" key="3">
    <source>
        <dbReference type="ARBA" id="ARBA00023125"/>
    </source>
</evidence>
<evidence type="ECO:0000256" key="2">
    <source>
        <dbReference type="ARBA" id="ARBA00023015"/>
    </source>
</evidence>
<dbReference type="InterPro" id="IPR001789">
    <property type="entry name" value="Sig_transdc_resp-reg_receiver"/>
</dbReference>
<dbReference type="PRINTS" id="PR00038">
    <property type="entry name" value="HTHLUXR"/>
</dbReference>
<keyword evidence="1 5" id="KW-0597">Phosphoprotein</keyword>
<evidence type="ECO:0000313" key="8">
    <source>
        <dbReference type="EMBL" id="RCW74851.1"/>
    </source>
</evidence>
<gene>
    <name evidence="8" type="ORF">DFR57_103147</name>
</gene>
<feature type="domain" description="Response regulatory" evidence="7">
    <location>
        <begin position="10"/>
        <end position="128"/>
    </location>
</feature>
<keyword evidence="9" id="KW-1185">Reference proteome</keyword>
<feature type="domain" description="HTH luxR-type" evidence="6">
    <location>
        <begin position="164"/>
        <end position="229"/>
    </location>
</feature>
<keyword evidence="3" id="KW-0238">DNA-binding</keyword>
<dbReference type="InterPro" id="IPR058245">
    <property type="entry name" value="NreC/VraR/RcsB-like_REC"/>
</dbReference>
<dbReference type="GO" id="GO:0006355">
    <property type="term" value="P:regulation of DNA-templated transcription"/>
    <property type="evidence" value="ECO:0007669"/>
    <property type="project" value="InterPro"/>
</dbReference>
<dbReference type="InterPro" id="IPR011006">
    <property type="entry name" value="CheY-like_superfamily"/>
</dbReference>
<dbReference type="AlphaFoldDB" id="A0A368Y3K2"/>